<gene>
    <name evidence="1" type="ORF">SAMN05443551_1777</name>
</gene>
<accession>A0A1M5RJ27</accession>
<dbReference type="Pfam" id="PF12893">
    <property type="entry name" value="Lumazine_bd_2"/>
    <property type="match status" value="1"/>
</dbReference>
<name>A0A1M5RJ27_9RHOB</name>
<proteinExistence type="predicted"/>
<dbReference type="AlphaFoldDB" id="A0A1M5RJ27"/>
<dbReference type="InterPro" id="IPR039437">
    <property type="entry name" value="FrzH/put_lumazine-bd"/>
</dbReference>
<protein>
    <submittedName>
        <fullName evidence="1">Putative lumazine-binding</fullName>
    </submittedName>
</protein>
<sequence>MDGSSVDSKRAFDEVFAQAVAYSEAVYYARADVFKGMCHERFSMTLINDDGTTLHWDKASYLERVSGRTAFEGNASYEIKGIDVSGGTMARVHLWVDVPSARYEDHLGFVLVDGSWKLLTKVFRTAVRLDAAE</sequence>
<dbReference type="SUPFAM" id="SSF54427">
    <property type="entry name" value="NTF2-like"/>
    <property type="match status" value="1"/>
</dbReference>
<dbReference type="RefSeq" id="WP_072777120.1">
    <property type="nucleotide sequence ID" value="NZ_FQXC01000002.1"/>
</dbReference>
<organism evidence="1 2">
    <name type="scientific">Marivita hallyeonensis</name>
    <dbReference type="NCBI Taxonomy" id="996342"/>
    <lineage>
        <taxon>Bacteria</taxon>
        <taxon>Pseudomonadati</taxon>
        <taxon>Pseudomonadota</taxon>
        <taxon>Alphaproteobacteria</taxon>
        <taxon>Rhodobacterales</taxon>
        <taxon>Roseobacteraceae</taxon>
        <taxon>Marivita</taxon>
    </lineage>
</organism>
<evidence type="ECO:0000313" key="2">
    <source>
        <dbReference type="Proteomes" id="UP000184221"/>
    </source>
</evidence>
<keyword evidence="2" id="KW-1185">Reference proteome</keyword>
<evidence type="ECO:0000313" key="1">
    <source>
        <dbReference type="EMBL" id="SHH26146.1"/>
    </source>
</evidence>
<dbReference type="Gene3D" id="3.10.450.50">
    <property type="match status" value="1"/>
</dbReference>
<dbReference type="InterPro" id="IPR032710">
    <property type="entry name" value="NTF2-like_dom_sf"/>
</dbReference>
<dbReference type="Proteomes" id="UP000184221">
    <property type="component" value="Unassembled WGS sequence"/>
</dbReference>
<dbReference type="EMBL" id="FQXC01000002">
    <property type="protein sequence ID" value="SHH26146.1"/>
    <property type="molecule type" value="Genomic_DNA"/>
</dbReference>
<dbReference type="STRING" id="996342.SAMN05443551_1777"/>
<reference evidence="1 2" key="1">
    <citation type="submission" date="2016-11" db="EMBL/GenBank/DDBJ databases">
        <authorList>
            <person name="Jaros S."/>
            <person name="Januszkiewicz K."/>
            <person name="Wedrychowicz H."/>
        </authorList>
    </citation>
    <scope>NUCLEOTIDE SEQUENCE [LARGE SCALE GENOMIC DNA]</scope>
    <source>
        <strain evidence="1 2">DSM 29431</strain>
    </source>
</reference>